<evidence type="ECO:0000313" key="1">
    <source>
        <dbReference type="EMBL" id="PRD66642.1"/>
    </source>
</evidence>
<dbReference type="Proteomes" id="UP000238589">
    <property type="component" value="Unassembled WGS sequence"/>
</dbReference>
<accession>A0A2S9K8B9</accession>
<evidence type="ECO:0000313" key="2">
    <source>
        <dbReference type="Proteomes" id="UP000238589"/>
    </source>
</evidence>
<dbReference type="EMBL" id="PVLQ01000011">
    <property type="protein sequence ID" value="PRD66642.1"/>
    <property type="molecule type" value="Genomic_DNA"/>
</dbReference>
<name>A0A2S9K8B9_9BURK</name>
<proteinExistence type="predicted"/>
<protein>
    <submittedName>
        <fullName evidence="1">Uncharacterized protein</fullName>
    </submittedName>
</protein>
<reference evidence="1 2" key="1">
    <citation type="submission" date="2018-03" db="EMBL/GenBank/DDBJ databases">
        <title>Comparative genomics illustrates the genes involved in a hyperalkaliphilic mechanisms of Serpentinomonas isolated from highly-alkaline calcium-rich serpentinized springs.</title>
        <authorList>
            <person name="Suzuki S."/>
            <person name="Ishii S."/>
            <person name="Walworth N."/>
            <person name="Bird L."/>
            <person name="Kuenen J.G."/>
            <person name="Nealson K.H."/>
        </authorList>
    </citation>
    <scope>NUCLEOTIDE SEQUENCE [LARGE SCALE GENOMIC DNA]</scope>
    <source>
        <strain evidence="1 2">P1</strain>
    </source>
</reference>
<organism evidence="1 2">
    <name type="scientific">Malikia granosa</name>
    <dbReference type="NCBI Taxonomy" id="263067"/>
    <lineage>
        <taxon>Bacteria</taxon>
        <taxon>Pseudomonadati</taxon>
        <taxon>Pseudomonadota</taxon>
        <taxon>Betaproteobacteria</taxon>
        <taxon>Burkholderiales</taxon>
        <taxon>Comamonadaceae</taxon>
        <taxon>Malikia</taxon>
    </lineage>
</organism>
<gene>
    <name evidence="1" type="ORF">C6P64_02985</name>
</gene>
<dbReference type="AlphaFoldDB" id="A0A2S9K8B9"/>
<sequence>MSPRPTLVAFRVLAFRGENPGEINDSALMLEMQQDIQLGLAIPNVPGAGLQVNVKIRLDALSRTEPESAPVASFSGEYEAKFHYLPGVQEATVTTLLEQDDYQYLLVAQAYPLTMTHFRRELQAMGLDTRNLPLGLA</sequence>
<keyword evidence="2" id="KW-1185">Reference proteome</keyword>
<comment type="caution">
    <text evidence="1">The sequence shown here is derived from an EMBL/GenBank/DDBJ whole genome shotgun (WGS) entry which is preliminary data.</text>
</comment>